<organism evidence="1 2">
    <name type="scientific">Eucalyptus globulus</name>
    <name type="common">Tasmanian blue gum</name>
    <dbReference type="NCBI Taxonomy" id="34317"/>
    <lineage>
        <taxon>Eukaryota</taxon>
        <taxon>Viridiplantae</taxon>
        <taxon>Streptophyta</taxon>
        <taxon>Embryophyta</taxon>
        <taxon>Tracheophyta</taxon>
        <taxon>Spermatophyta</taxon>
        <taxon>Magnoliopsida</taxon>
        <taxon>eudicotyledons</taxon>
        <taxon>Gunneridae</taxon>
        <taxon>Pentapetalae</taxon>
        <taxon>rosids</taxon>
        <taxon>malvids</taxon>
        <taxon>Myrtales</taxon>
        <taxon>Myrtaceae</taxon>
        <taxon>Myrtoideae</taxon>
        <taxon>Eucalypteae</taxon>
        <taxon>Eucalyptus</taxon>
    </lineage>
</organism>
<keyword evidence="2" id="KW-1185">Reference proteome</keyword>
<dbReference type="Gene3D" id="6.10.140.1230">
    <property type="match status" value="1"/>
</dbReference>
<dbReference type="EMBL" id="JBJKBG010000003">
    <property type="protein sequence ID" value="KAL3744391.1"/>
    <property type="molecule type" value="Genomic_DNA"/>
</dbReference>
<reference evidence="1 2" key="1">
    <citation type="submission" date="2024-11" db="EMBL/GenBank/DDBJ databases">
        <title>Chromosome-level genome assembly of Eucalyptus globulus Labill. provides insights into its genome evolution.</title>
        <authorList>
            <person name="Li X."/>
        </authorList>
    </citation>
    <scope>NUCLEOTIDE SEQUENCE [LARGE SCALE GENOMIC DNA]</scope>
    <source>
        <strain evidence="1">CL2024</strain>
        <tissue evidence="1">Fresh tender leaves</tissue>
    </source>
</reference>
<dbReference type="Proteomes" id="UP001634007">
    <property type="component" value="Unassembled WGS sequence"/>
</dbReference>
<dbReference type="AlphaFoldDB" id="A0ABD3KXH5"/>
<sequence>MIQSMTTPEALCRLTLLADKTTKEKRQVQKRRRFRIFRQHETCTYHFPFCSQLKNFRTYHTKFIKKSASIHYELSESSEVMKLVNNLVKAPEMAITKLHFLCQLIRVGLIEEFVNDAVDTALDTEDIEEEIDEETAAQLPEAVGKQKDEAVAEGVDDEEELEEIRARLAEVGPLVPIFLLFHTLTAQEAGKGGANSIKPNTGGMRVPFTGL</sequence>
<dbReference type="PANTHER" id="PTHR10476">
    <property type="entry name" value="CHARGED MULTIVESICULAR BODY PROTEIN"/>
    <property type="match status" value="1"/>
</dbReference>
<gene>
    <name evidence="1" type="ORF">ACJRO7_013632</name>
</gene>
<dbReference type="InterPro" id="IPR005024">
    <property type="entry name" value="Snf7_fam"/>
</dbReference>
<name>A0ABD3KXH5_EUCGL</name>
<evidence type="ECO:0000313" key="1">
    <source>
        <dbReference type="EMBL" id="KAL3744391.1"/>
    </source>
</evidence>
<comment type="caution">
    <text evidence="1">The sequence shown here is derived from an EMBL/GenBank/DDBJ whole genome shotgun (WGS) entry which is preliminary data.</text>
</comment>
<accession>A0ABD3KXH5</accession>
<protein>
    <submittedName>
        <fullName evidence="1">Uncharacterized protein</fullName>
    </submittedName>
</protein>
<proteinExistence type="predicted"/>
<evidence type="ECO:0000313" key="2">
    <source>
        <dbReference type="Proteomes" id="UP001634007"/>
    </source>
</evidence>